<organism evidence="2 3">
    <name type="scientific">Maudiozyma exigua</name>
    <name type="common">Yeast</name>
    <name type="synonym">Kazachstania exigua</name>
    <dbReference type="NCBI Taxonomy" id="34358"/>
    <lineage>
        <taxon>Eukaryota</taxon>
        <taxon>Fungi</taxon>
        <taxon>Dikarya</taxon>
        <taxon>Ascomycota</taxon>
        <taxon>Saccharomycotina</taxon>
        <taxon>Saccharomycetes</taxon>
        <taxon>Saccharomycetales</taxon>
        <taxon>Saccharomycetaceae</taxon>
        <taxon>Maudiozyma</taxon>
    </lineage>
</organism>
<keyword evidence="3" id="KW-1185">Reference proteome</keyword>
<protein>
    <submittedName>
        <fullName evidence="2">Uncharacterized protein</fullName>
    </submittedName>
</protein>
<feature type="compositionally biased region" description="Polar residues" evidence="1">
    <location>
        <begin position="388"/>
        <end position="403"/>
    </location>
</feature>
<evidence type="ECO:0000313" key="3">
    <source>
        <dbReference type="Proteomes" id="UP000750334"/>
    </source>
</evidence>
<evidence type="ECO:0000256" key="1">
    <source>
        <dbReference type="SAM" id="MobiDB-lite"/>
    </source>
</evidence>
<name>A0A9P7BCJ4_MAUEX</name>
<reference evidence="2 3" key="1">
    <citation type="submission" date="2020-11" db="EMBL/GenBank/DDBJ databases">
        <title>Kefir isolates.</title>
        <authorList>
            <person name="Marcisauskas S."/>
            <person name="Kim Y."/>
            <person name="Blasche S."/>
        </authorList>
    </citation>
    <scope>NUCLEOTIDE SEQUENCE [LARGE SCALE GENOMIC DNA]</scope>
    <source>
        <strain evidence="2 3">OG2</strain>
    </source>
</reference>
<feature type="region of interest" description="Disordered" evidence="1">
    <location>
        <begin position="491"/>
        <end position="529"/>
    </location>
</feature>
<accession>A0A9P7BCJ4</accession>
<comment type="caution">
    <text evidence="2">The sequence shown here is derived from an EMBL/GenBank/DDBJ whole genome shotgun (WGS) entry which is preliminary data.</text>
</comment>
<proteinExistence type="predicted"/>
<dbReference type="AlphaFoldDB" id="A0A9P7BCJ4"/>
<dbReference type="OrthoDB" id="4035999at2759"/>
<feature type="compositionally biased region" description="Basic and acidic residues" evidence="1">
    <location>
        <begin position="491"/>
        <end position="506"/>
    </location>
</feature>
<evidence type="ECO:0000313" key="2">
    <source>
        <dbReference type="EMBL" id="KAG0672464.1"/>
    </source>
</evidence>
<sequence length="802" mass="91936">MTMEYARKQEEEIVVKLNKLIALAETLNIQTRSRLDPLVNIRNAANNFRRQVYYLLEKYKIFFQVMSTYDNESALIDYWLFSIGANTIVASILKESVHLILDRNLKTFREGMNSNFTTYVLDFYSHLFYYKELLSGDHEEQLDKTIVNFENYFKKVYMIENNGITKYDEVRDILSTNNGAVASLEIRNEDIIRKGFFRMVMNTLHKYTILVEIAYLKNNSIAVFKVNSNELPTTIGSPRQFLQRLVQGEYQLLHLGKALLFAVIRQYDLQIIKELPNGAELKTKTSNGVELKLTSVDPIEWDTYWRLYFQKLYNSNSIKNVRSRNDMDKTIRKASASSLNFIEKYEKLNTNPFIDNDADKESIIGLGIELESSKEATPVEDSPENKISRNNSGFSLHKSNPLGNLQERSRAQISSTNPFKEFLMSDNCVRKVSELENLATTLENTVSLTGNRDSNTIKKLVINDLQIKDDTNNGHTKSFRLPNENTTLDRQSELADKPNSEVKDYKGLTNTDNLTTEDTDDYVTKDKTKPFENGATENDIFTQYINKFTDTNSLPIFEESDMKISFWTGTGWESPMTNIRMKLTVIVVQGKRPMILYHNADDMYVSAFALLLTSRCKVGKATAQDIQINFPKSSLCHGSVKGSSVINIRIALADRLLLILQNCILENPAELAHNDSPHIGDYSKIADKSDQIPASQQSLILLSNMKSKLHTLKSDRWYPTSIGRLMITTEILENRQILRFDYIDSSNNQTNIITDNWKLQRLGNTGIALIQSNNGILFEFVNKNVTNEVWKLLERYSISPSN</sequence>
<feature type="region of interest" description="Disordered" evidence="1">
    <location>
        <begin position="374"/>
        <end position="406"/>
    </location>
</feature>
<dbReference type="Proteomes" id="UP000750334">
    <property type="component" value="Unassembled WGS sequence"/>
</dbReference>
<gene>
    <name evidence="2" type="ORF">C6P45_001926</name>
</gene>
<dbReference type="EMBL" id="PUHR01000002">
    <property type="protein sequence ID" value="KAG0672464.1"/>
    <property type="molecule type" value="Genomic_DNA"/>
</dbReference>